<dbReference type="GO" id="GO:0006261">
    <property type="term" value="P:DNA-templated DNA replication"/>
    <property type="evidence" value="ECO:0007669"/>
    <property type="project" value="TreeGrafter"/>
</dbReference>
<dbReference type="GO" id="GO:0000731">
    <property type="term" value="P:DNA synthesis involved in DNA repair"/>
    <property type="evidence" value="ECO:0007669"/>
    <property type="project" value="TreeGrafter"/>
</dbReference>
<feature type="domain" description="AAA+ ATPase" evidence="6">
    <location>
        <begin position="54"/>
        <end position="171"/>
    </location>
</feature>
<dbReference type="PANTHER" id="PTHR13779">
    <property type="entry name" value="WERNER HELICASE-INTERACTING PROTEIN 1 FAMILY MEMBER"/>
    <property type="match status" value="1"/>
</dbReference>
<dbReference type="FunFam" id="3.40.50.300:FF:000137">
    <property type="entry name" value="Replication-associated recombination protein A"/>
    <property type="match status" value="1"/>
</dbReference>
<keyword evidence="5" id="KW-0067">ATP-binding</keyword>
<evidence type="ECO:0000256" key="2">
    <source>
        <dbReference type="ARBA" id="ARBA00008959"/>
    </source>
</evidence>
<dbReference type="Pfam" id="PF12002">
    <property type="entry name" value="MgsA_C"/>
    <property type="match status" value="1"/>
</dbReference>
<dbReference type="PANTHER" id="PTHR13779:SF7">
    <property type="entry name" value="ATPASE WRNIP1"/>
    <property type="match status" value="1"/>
</dbReference>
<dbReference type="OrthoDB" id="9778364at2"/>
<dbReference type="EMBL" id="CP029462">
    <property type="protein sequence ID" value="AXL21654.1"/>
    <property type="molecule type" value="Genomic_DNA"/>
</dbReference>
<dbReference type="Pfam" id="PF16193">
    <property type="entry name" value="AAA_assoc_2"/>
    <property type="match status" value="1"/>
</dbReference>
<dbReference type="InterPro" id="IPR051314">
    <property type="entry name" value="AAA_ATPase_RarA/MGS1/WRNIP1"/>
</dbReference>
<dbReference type="AlphaFoldDB" id="A0A346B0L1"/>
<dbReference type="Gene3D" id="1.10.8.60">
    <property type="match status" value="1"/>
</dbReference>
<evidence type="ECO:0000313" key="8">
    <source>
        <dbReference type="Proteomes" id="UP000254337"/>
    </source>
</evidence>
<evidence type="ECO:0000256" key="5">
    <source>
        <dbReference type="ARBA" id="ARBA00022840"/>
    </source>
</evidence>
<protein>
    <submittedName>
        <fullName evidence="7">Replication-associated recombination protein A</fullName>
    </submittedName>
</protein>
<dbReference type="CDD" id="cd18139">
    <property type="entry name" value="HLD_clamp_RarA"/>
    <property type="match status" value="1"/>
</dbReference>
<dbReference type="KEGG" id="meg:DKB62_08775"/>
<evidence type="ECO:0000313" key="7">
    <source>
        <dbReference type="EMBL" id="AXL21654.1"/>
    </source>
</evidence>
<comment type="function">
    <text evidence="1">DNA-dependent ATPase that plays important roles in cellular responses to stalled DNA replication processes.</text>
</comment>
<dbReference type="GO" id="GO:0003677">
    <property type="term" value="F:DNA binding"/>
    <property type="evidence" value="ECO:0007669"/>
    <property type="project" value="InterPro"/>
</dbReference>
<dbReference type="InterPro" id="IPR003593">
    <property type="entry name" value="AAA+_ATPase"/>
</dbReference>
<dbReference type="Gene3D" id="1.10.3710.10">
    <property type="entry name" value="DNA polymerase III clamp loader subunits, C-terminal domain"/>
    <property type="match status" value="1"/>
</dbReference>
<dbReference type="Gene3D" id="1.20.272.10">
    <property type="match status" value="1"/>
</dbReference>
<dbReference type="InterPro" id="IPR027417">
    <property type="entry name" value="P-loop_NTPase"/>
</dbReference>
<dbReference type="GO" id="GO:0017116">
    <property type="term" value="F:single-stranded DNA helicase activity"/>
    <property type="evidence" value="ECO:0007669"/>
    <property type="project" value="TreeGrafter"/>
</dbReference>
<dbReference type="CDD" id="cd00009">
    <property type="entry name" value="AAA"/>
    <property type="match status" value="1"/>
</dbReference>
<sequence length="439" mass="47964">MSGDDLFSMASERQKASFEPLAVRMRPQTLDEIYGQEQIVGAGTFLRAMIERDTIPSLLLYGPSGVGKTTLAHVIACETNSRFVRLNAVTAGTAELRKVIQEAKDAVHLYQRRTILFIDEIHRFNKGQQDVLLPYVEDGTVILVGATTENPYFEVNRPLLSRLRVVPLSPLSEEAIAAVLRRALGDTEKGLGVHHLAASEEVLRTMARLADCDARVGLNLLEQAAMLVPDGGELSHDVVEKVAGRKVYTYDKKGDAHYDTASAFIKSMRGSDPDAALHYLARMIEGGEQPSFIARRLVICAAEDVGLADPQALVIANAAAQAVQFVGWPEGRIILAEAVVYVACAPKSNSAYMAVDAALADVRRGGCGDVPAYLRDSHYSGAASLGRGEGYQYPHSFPGGWVEQQYLPDPLKDKTYYKPSAYGKEKDIAARWRERRGGK</sequence>
<dbReference type="RefSeq" id="WP_107196413.1">
    <property type="nucleotide sequence ID" value="NZ_CP029462.1"/>
</dbReference>
<dbReference type="Gene3D" id="3.40.50.300">
    <property type="entry name" value="P-loop containing nucleotide triphosphate hydrolases"/>
    <property type="match status" value="1"/>
</dbReference>
<organism evidence="7 8">
    <name type="scientific">Megasphaera stantonii</name>
    <dbReference type="NCBI Taxonomy" id="2144175"/>
    <lineage>
        <taxon>Bacteria</taxon>
        <taxon>Bacillati</taxon>
        <taxon>Bacillota</taxon>
        <taxon>Negativicutes</taxon>
        <taxon>Veillonellales</taxon>
        <taxon>Veillonellaceae</taxon>
        <taxon>Megasphaera</taxon>
    </lineage>
</organism>
<keyword evidence="4" id="KW-0547">Nucleotide-binding</keyword>
<evidence type="ECO:0000259" key="6">
    <source>
        <dbReference type="SMART" id="SM00382"/>
    </source>
</evidence>
<dbReference type="SUPFAM" id="SSF52540">
    <property type="entry name" value="P-loop containing nucleoside triphosphate hydrolases"/>
    <property type="match status" value="1"/>
</dbReference>
<dbReference type="FunFam" id="1.20.272.10:FF:000001">
    <property type="entry name" value="Putative AAA family ATPase"/>
    <property type="match status" value="1"/>
</dbReference>
<dbReference type="Proteomes" id="UP000254337">
    <property type="component" value="Chromosome"/>
</dbReference>
<dbReference type="SMART" id="SM00382">
    <property type="entry name" value="AAA"/>
    <property type="match status" value="1"/>
</dbReference>
<proteinExistence type="inferred from homology"/>
<dbReference type="InterPro" id="IPR008921">
    <property type="entry name" value="DNA_pol3_clamp-load_cplx_C"/>
</dbReference>
<evidence type="ECO:0000256" key="3">
    <source>
        <dbReference type="ARBA" id="ARBA00022705"/>
    </source>
</evidence>
<dbReference type="GO" id="GO:0016887">
    <property type="term" value="F:ATP hydrolysis activity"/>
    <property type="evidence" value="ECO:0007669"/>
    <property type="project" value="InterPro"/>
</dbReference>
<dbReference type="FunFam" id="1.10.3710.10:FF:000003">
    <property type="entry name" value="ATPase, AAA family protein"/>
    <property type="match status" value="1"/>
</dbReference>
<dbReference type="InterPro" id="IPR021886">
    <property type="entry name" value="MgsA_C"/>
</dbReference>
<gene>
    <name evidence="7" type="ORF">DKB62_08775</name>
</gene>
<dbReference type="InterPro" id="IPR032423">
    <property type="entry name" value="AAA_assoc_2"/>
</dbReference>
<accession>A0A346B0L1</accession>
<keyword evidence="8" id="KW-1185">Reference proteome</keyword>
<evidence type="ECO:0000256" key="1">
    <source>
        <dbReference type="ARBA" id="ARBA00002393"/>
    </source>
</evidence>
<dbReference type="GO" id="GO:0008047">
    <property type="term" value="F:enzyme activator activity"/>
    <property type="evidence" value="ECO:0007669"/>
    <property type="project" value="TreeGrafter"/>
</dbReference>
<evidence type="ECO:0000256" key="4">
    <source>
        <dbReference type="ARBA" id="ARBA00022741"/>
    </source>
</evidence>
<dbReference type="GO" id="GO:0005524">
    <property type="term" value="F:ATP binding"/>
    <property type="evidence" value="ECO:0007669"/>
    <property type="project" value="UniProtKB-KW"/>
</dbReference>
<keyword evidence="3" id="KW-0235">DNA replication</keyword>
<dbReference type="SUPFAM" id="SSF48019">
    <property type="entry name" value="post-AAA+ oligomerization domain-like"/>
    <property type="match status" value="1"/>
</dbReference>
<comment type="similarity">
    <text evidence="2">Belongs to the AAA ATPase family. RarA/MGS1/WRNIP1 subfamily.</text>
</comment>
<dbReference type="InterPro" id="IPR003959">
    <property type="entry name" value="ATPase_AAA_core"/>
</dbReference>
<dbReference type="Pfam" id="PF00004">
    <property type="entry name" value="AAA"/>
    <property type="match status" value="1"/>
</dbReference>
<name>A0A346B0L1_9FIRM</name>
<reference evidence="7 8" key="1">
    <citation type="submission" date="2018-05" db="EMBL/GenBank/DDBJ databases">
        <title>Complete genome sequence of Megasphaera sp. AJH120T, isolated from the ceca of a chicken.</title>
        <authorList>
            <person name="Maki J."/>
            <person name="Looft T."/>
        </authorList>
    </citation>
    <scope>NUCLEOTIDE SEQUENCE [LARGE SCALE GENOMIC DNA]</scope>
    <source>
        <strain evidence="7 8">AJH120</strain>
    </source>
</reference>